<organism evidence="2">
    <name type="scientific">marine sediment metagenome</name>
    <dbReference type="NCBI Taxonomy" id="412755"/>
    <lineage>
        <taxon>unclassified sequences</taxon>
        <taxon>metagenomes</taxon>
        <taxon>ecological metagenomes</taxon>
    </lineage>
</organism>
<comment type="caution">
    <text evidence="2">The sequence shown here is derived from an EMBL/GenBank/DDBJ whole genome shotgun (WGS) entry which is preliminary data.</text>
</comment>
<sequence>MFEVVYYSMCGSTKKAAEAIAVELGVKAESVKAKGGLTKDSFVFLGSGCYAGRPGRKLRKFIARNDFKGRQVALFGTSGDGEGKEVKAMEKLLKPTGALIRGCFYCKGRALFFFNRRHPSNEELAKAREFANEMKTQKNKGEGNGN</sequence>
<reference evidence="2" key="1">
    <citation type="journal article" date="2014" name="Front. Microbiol.">
        <title>High frequency of phylogenetically diverse reductive dehalogenase-homologous genes in deep subseafloor sedimentary metagenomes.</title>
        <authorList>
            <person name="Kawai M."/>
            <person name="Futagami T."/>
            <person name="Toyoda A."/>
            <person name="Takaki Y."/>
            <person name="Nishi S."/>
            <person name="Hori S."/>
            <person name="Arai W."/>
            <person name="Tsubouchi T."/>
            <person name="Morono Y."/>
            <person name="Uchiyama I."/>
            <person name="Ito T."/>
            <person name="Fujiyama A."/>
            <person name="Inagaki F."/>
            <person name="Takami H."/>
        </authorList>
    </citation>
    <scope>NUCLEOTIDE SEQUENCE</scope>
    <source>
        <strain evidence="2">Expedition CK06-06</strain>
    </source>
</reference>
<dbReference type="InterPro" id="IPR026816">
    <property type="entry name" value="Flavodoxin_dom"/>
</dbReference>
<proteinExistence type="predicted"/>
<evidence type="ECO:0000259" key="1">
    <source>
        <dbReference type="PROSITE" id="PS50902"/>
    </source>
</evidence>
<dbReference type="Gene3D" id="3.40.50.360">
    <property type="match status" value="1"/>
</dbReference>
<name>X0UD03_9ZZZZ</name>
<dbReference type="InterPro" id="IPR008254">
    <property type="entry name" value="Flavodoxin/NO_synth"/>
</dbReference>
<evidence type="ECO:0000313" key="2">
    <source>
        <dbReference type="EMBL" id="GAF98272.1"/>
    </source>
</evidence>
<gene>
    <name evidence="2" type="ORF">S01H1_24810</name>
</gene>
<dbReference type="PROSITE" id="PS50902">
    <property type="entry name" value="FLAVODOXIN_LIKE"/>
    <property type="match status" value="1"/>
</dbReference>
<protein>
    <recommendedName>
        <fullName evidence="1">Flavodoxin-like domain-containing protein</fullName>
    </recommendedName>
</protein>
<dbReference type="AlphaFoldDB" id="X0UD03"/>
<dbReference type="GO" id="GO:0010181">
    <property type="term" value="F:FMN binding"/>
    <property type="evidence" value="ECO:0007669"/>
    <property type="project" value="InterPro"/>
</dbReference>
<feature type="domain" description="Flavodoxin-like" evidence="1">
    <location>
        <begin position="2"/>
        <end position="135"/>
    </location>
</feature>
<dbReference type="Pfam" id="PF12724">
    <property type="entry name" value="Flavodoxin_5"/>
    <property type="match status" value="1"/>
</dbReference>
<dbReference type="InterPro" id="IPR029039">
    <property type="entry name" value="Flavoprotein-like_sf"/>
</dbReference>
<accession>X0UD03</accession>
<dbReference type="EMBL" id="BARS01014940">
    <property type="protein sequence ID" value="GAF98272.1"/>
    <property type="molecule type" value="Genomic_DNA"/>
</dbReference>
<dbReference type="SUPFAM" id="SSF52218">
    <property type="entry name" value="Flavoproteins"/>
    <property type="match status" value="1"/>
</dbReference>